<dbReference type="OrthoDB" id="8912972at2"/>
<dbReference type="Proteomes" id="UP000061569">
    <property type="component" value="Chromosome"/>
</dbReference>
<reference evidence="1 2" key="1">
    <citation type="submission" date="2015-11" db="EMBL/GenBank/DDBJ databases">
        <title>Genome sequences of Lysobacter enzymogenes strain C3 and Lysobacter antibioticus ATCC 29479.</title>
        <authorList>
            <person name="Kobayashi D.Y."/>
        </authorList>
    </citation>
    <scope>NUCLEOTIDE SEQUENCE [LARGE SCALE GENOMIC DNA]</scope>
    <source>
        <strain evidence="1 2">C3</strain>
    </source>
</reference>
<accession>A0A0S2DGV9</accession>
<gene>
    <name evidence="1" type="ORF">GLE_2480</name>
</gene>
<dbReference type="KEGG" id="lez:GLE_2480"/>
<evidence type="ECO:0000313" key="2">
    <source>
        <dbReference type="Proteomes" id="UP000061569"/>
    </source>
</evidence>
<dbReference type="EMBL" id="CP013140">
    <property type="protein sequence ID" value="ALN57829.1"/>
    <property type="molecule type" value="Genomic_DNA"/>
</dbReference>
<dbReference type="PATRIC" id="fig|69.6.peg.2442"/>
<sequence length="121" mass="12200">MLASAILLFTIAALGGVVMAAIRFAGKRNPPAWLAMLHGLLAASGLTLLAYAVCTVPVPASATLALCLFLLAAGGGAVLSLAYKWRQRLLPAWLVAGHAVAAVAGYLMLAASVLPGYAGNA</sequence>
<name>A0A0S2DGV9_LYSEN</name>
<protein>
    <submittedName>
        <fullName evidence="1">Uncharacterized protein</fullName>
    </submittedName>
</protein>
<organism evidence="1 2">
    <name type="scientific">Lysobacter enzymogenes</name>
    <dbReference type="NCBI Taxonomy" id="69"/>
    <lineage>
        <taxon>Bacteria</taxon>
        <taxon>Pseudomonadati</taxon>
        <taxon>Pseudomonadota</taxon>
        <taxon>Gammaproteobacteria</taxon>
        <taxon>Lysobacterales</taxon>
        <taxon>Lysobacteraceae</taxon>
        <taxon>Lysobacter</taxon>
    </lineage>
</organism>
<dbReference type="AlphaFoldDB" id="A0A0S2DGV9"/>
<proteinExistence type="predicted"/>
<evidence type="ECO:0000313" key="1">
    <source>
        <dbReference type="EMBL" id="ALN57829.1"/>
    </source>
</evidence>